<dbReference type="Ensembl" id="ENSENLT00000046999.1">
    <property type="protein sequence ID" value="ENSENLP00000045871.1"/>
    <property type="gene ID" value="ENSENLG00000019493.1"/>
</dbReference>
<dbReference type="GO" id="GO:0005615">
    <property type="term" value="C:extracellular space"/>
    <property type="evidence" value="ECO:0007669"/>
    <property type="project" value="UniProtKB-KW"/>
</dbReference>
<name>A0A665WPE1_ECHNA</name>
<evidence type="ECO:0000313" key="4">
    <source>
        <dbReference type="Ensembl" id="ENSENLP00000045871.1"/>
    </source>
</evidence>
<keyword evidence="5" id="KW-1185">Reference proteome</keyword>
<sequence length="110" mass="12235">MAPRGDAKLFLSILFIACCCSVALAQIPMDCCLSIKNQTVSKHAIRDYRHQLSGHGCSISATILVGKRGKTLCVPLGEAWVEEVVRYMDHLRKVCKTNKKMKKCARVNIN</sequence>
<evidence type="ECO:0000259" key="3">
    <source>
        <dbReference type="SMART" id="SM00199"/>
    </source>
</evidence>
<evidence type="ECO:0000313" key="5">
    <source>
        <dbReference type="Proteomes" id="UP000472264"/>
    </source>
</evidence>
<organism evidence="4 5">
    <name type="scientific">Echeneis naucrates</name>
    <name type="common">Live sharksucker</name>
    <dbReference type="NCBI Taxonomy" id="173247"/>
    <lineage>
        <taxon>Eukaryota</taxon>
        <taxon>Metazoa</taxon>
        <taxon>Chordata</taxon>
        <taxon>Craniata</taxon>
        <taxon>Vertebrata</taxon>
        <taxon>Euteleostomi</taxon>
        <taxon>Actinopterygii</taxon>
        <taxon>Neopterygii</taxon>
        <taxon>Teleostei</taxon>
        <taxon>Neoteleostei</taxon>
        <taxon>Acanthomorphata</taxon>
        <taxon>Carangaria</taxon>
        <taxon>Carangiformes</taxon>
        <taxon>Echeneidae</taxon>
        <taxon>Echeneis</taxon>
    </lineage>
</organism>
<dbReference type="OrthoDB" id="8900217at2759"/>
<evidence type="ECO:0000256" key="2">
    <source>
        <dbReference type="SAM" id="SignalP"/>
    </source>
</evidence>
<dbReference type="GeneID" id="115049224"/>
<feature type="chain" id="PRO_5025507702" evidence="2">
    <location>
        <begin position="26"/>
        <end position="110"/>
    </location>
</feature>
<feature type="signal peptide" evidence="2">
    <location>
        <begin position="1"/>
        <end position="25"/>
    </location>
</feature>
<reference evidence="4" key="2">
    <citation type="submission" date="2025-08" db="UniProtKB">
        <authorList>
            <consortium name="Ensembl"/>
        </authorList>
    </citation>
    <scope>IDENTIFICATION</scope>
</reference>
<dbReference type="SUPFAM" id="SSF54117">
    <property type="entry name" value="Interleukin 8-like chemokines"/>
    <property type="match status" value="1"/>
</dbReference>
<dbReference type="OMA" id="QIPMDCC"/>
<dbReference type="Pfam" id="PF00048">
    <property type="entry name" value="IL8"/>
    <property type="match status" value="1"/>
</dbReference>
<dbReference type="Proteomes" id="UP000472264">
    <property type="component" value="Chromosome 9"/>
</dbReference>
<dbReference type="InParanoid" id="A0A665WPE1"/>
<dbReference type="GO" id="GO:0006955">
    <property type="term" value="P:immune response"/>
    <property type="evidence" value="ECO:0007669"/>
    <property type="project" value="InterPro"/>
</dbReference>
<proteinExistence type="predicted"/>
<dbReference type="GO" id="GO:0008009">
    <property type="term" value="F:chemokine activity"/>
    <property type="evidence" value="ECO:0007669"/>
    <property type="project" value="InterPro"/>
</dbReference>
<dbReference type="Gene3D" id="2.40.50.40">
    <property type="match status" value="1"/>
</dbReference>
<reference evidence="4" key="3">
    <citation type="submission" date="2025-09" db="UniProtKB">
        <authorList>
            <consortium name="Ensembl"/>
        </authorList>
    </citation>
    <scope>IDENTIFICATION</scope>
</reference>
<reference evidence="4" key="1">
    <citation type="submission" date="2021-04" db="EMBL/GenBank/DDBJ databases">
        <authorList>
            <consortium name="Wellcome Sanger Institute Data Sharing"/>
        </authorList>
    </citation>
    <scope>NUCLEOTIDE SEQUENCE [LARGE SCALE GENOMIC DNA]</scope>
</reference>
<dbReference type="SMART" id="SM00199">
    <property type="entry name" value="SCY"/>
    <property type="match status" value="1"/>
</dbReference>
<keyword evidence="2" id="KW-0732">Signal</keyword>
<gene>
    <name evidence="4" type="primary">LOC115049224</name>
</gene>
<accession>A0A665WPE1</accession>
<dbReference type="InterPro" id="IPR001811">
    <property type="entry name" value="Chemokine_IL8-like_dom"/>
</dbReference>
<protein>
    <submittedName>
        <fullName evidence="4">C-C motif chemokine 19-like</fullName>
    </submittedName>
</protein>
<dbReference type="InterPro" id="IPR036048">
    <property type="entry name" value="Interleukin_8-like_sf"/>
</dbReference>
<dbReference type="RefSeq" id="XP_029367124.1">
    <property type="nucleotide sequence ID" value="XM_029511264.1"/>
</dbReference>
<evidence type="ECO:0000256" key="1">
    <source>
        <dbReference type="ARBA" id="ARBA00022514"/>
    </source>
</evidence>
<dbReference type="AlphaFoldDB" id="A0A665WPE1"/>
<feature type="domain" description="Chemokine interleukin-8-like" evidence="3">
    <location>
        <begin position="28"/>
        <end position="88"/>
    </location>
</feature>
<keyword evidence="1" id="KW-0202">Cytokine</keyword>